<keyword evidence="2" id="KW-0418">Kinase</keyword>
<dbReference type="PANTHER" id="PTHR12984:SF6">
    <property type="entry name" value="SCY1-LIKE PROTEIN 2"/>
    <property type="match status" value="1"/>
</dbReference>
<dbReference type="OMA" id="MPKMTQP"/>
<dbReference type="PROSITE" id="PS50011">
    <property type="entry name" value="PROTEIN_KINASE_DOM"/>
    <property type="match status" value="1"/>
</dbReference>
<dbReference type="STRING" id="56484.A0A1Y2EVX9"/>
<dbReference type="Pfam" id="PF00069">
    <property type="entry name" value="Pkinase"/>
    <property type="match status" value="1"/>
</dbReference>
<dbReference type="AlphaFoldDB" id="A0A1Y2EVX9"/>
<dbReference type="RefSeq" id="XP_040722287.1">
    <property type="nucleotide sequence ID" value="XM_040868101.1"/>
</dbReference>
<dbReference type="Gene3D" id="3.30.200.20">
    <property type="entry name" value="Phosphorylase Kinase, domain 1"/>
    <property type="match status" value="1"/>
</dbReference>
<dbReference type="GeneID" id="63784700"/>
<keyword evidence="3" id="KW-1185">Reference proteome</keyword>
<organism evidence="2 3">
    <name type="scientific">Protomyces lactucae-debilis</name>
    <dbReference type="NCBI Taxonomy" id="2754530"/>
    <lineage>
        <taxon>Eukaryota</taxon>
        <taxon>Fungi</taxon>
        <taxon>Dikarya</taxon>
        <taxon>Ascomycota</taxon>
        <taxon>Taphrinomycotina</taxon>
        <taxon>Taphrinomycetes</taxon>
        <taxon>Taphrinales</taxon>
        <taxon>Protomycetaceae</taxon>
        <taxon>Protomyces</taxon>
    </lineage>
</organism>
<evidence type="ECO:0000313" key="2">
    <source>
        <dbReference type="EMBL" id="ORY75414.1"/>
    </source>
</evidence>
<feature type="domain" description="Protein kinase" evidence="1">
    <location>
        <begin position="1"/>
        <end position="318"/>
    </location>
</feature>
<dbReference type="SUPFAM" id="SSF56112">
    <property type="entry name" value="Protein kinase-like (PK-like)"/>
    <property type="match status" value="1"/>
</dbReference>
<dbReference type="InterPro" id="IPR011989">
    <property type="entry name" value="ARM-like"/>
</dbReference>
<comment type="caution">
    <text evidence="2">The sequence shown here is derived from an EMBL/GenBank/DDBJ whole genome shotgun (WGS) entry which is preliminary data.</text>
</comment>
<dbReference type="Gene3D" id="1.25.10.10">
    <property type="entry name" value="Leucine-rich Repeat Variant"/>
    <property type="match status" value="1"/>
</dbReference>
<dbReference type="InterPro" id="IPR000719">
    <property type="entry name" value="Prot_kinase_dom"/>
</dbReference>
<dbReference type="Gene3D" id="1.10.510.10">
    <property type="entry name" value="Transferase(Phosphotransferase) domain 1"/>
    <property type="match status" value="1"/>
</dbReference>
<dbReference type="InterPro" id="IPR051177">
    <property type="entry name" value="CIK-Related_Protein"/>
</dbReference>
<evidence type="ECO:0000259" key="1">
    <source>
        <dbReference type="PROSITE" id="PS50011"/>
    </source>
</evidence>
<dbReference type="PANTHER" id="PTHR12984">
    <property type="entry name" value="SCY1-RELATED S/T PROTEIN KINASE-LIKE"/>
    <property type="match status" value="1"/>
</dbReference>
<dbReference type="GO" id="GO:0005524">
    <property type="term" value="F:ATP binding"/>
    <property type="evidence" value="ECO:0007669"/>
    <property type="project" value="InterPro"/>
</dbReference>
<dbReference type="OrthoDB" id="79687at2759"/>
<dbReference type="EMBL" id="MCFI01000026">
    <property type="protein sequence ID" value="ORY75414.1"/>
    <property type="molecule type" value="Genomic_DNA"/>
</dbReference>
<name>A0A1Y2EVX9_PROLT</name>
<evidence type="ECO:0000313" key="3">
    <source>
        <dbReference type="Proteomes" id="UP000193685"/>
    </source>
</evidence>
<feature type="non-terminal residue" evidence="2">
    <location>
        <position position="601"/>
    </location>
</feature>
<accession>A0A1Y2EVX9</accession>
<dbReference type="CDD" id="cd14011">
    <property type="entry name" value="PK_SCY1_like"/>
    <property type="match status" value="1"/>
</dbReference>
<dbReference type="InterPro" id="IPR011009">
    <property type="entry name" value="Kinase-like_dom_sf"/>
</dbReference>
<dbReference type="Proteomes" id="UP000193685">
    <property type="component" value="Unassembled WGS sequence"/>
</dbReference>
<dbReference type="SUPFAM" id="SSF48371">
    <property type="entry name" value="ARM repeat"/>
    <property type="match status" value="1"/>
</dbReference>
<reference evidence="2 3" key="1">
    <citation type="submission" date="2016-07" db="EMBL/GenBank/DDBJ databases">
        <title>Pervasive Adenine N6-methylation of Active Genes in Fungi.</title>
        <authorList>
            <consortium name="DOE Joint Genome Institute"/>
            <person name="Mondo S.J."/>
            <person name="Dannebaum R.O."/>
            <person name="Kuo R.C."/>
            <person name="Labutti K."/>
            <person name="Haridas S."/>
            <person name="Kuo A."/>
            <person name="Salamov A."/>
            <person name="Ahrendt S.R."/>
            <person name="Lipzen A."/>
            <person name="Sullivan W."/>
            <person name="Andreopoulos W.B."/>
            <person name="Clum A."/>
            <person name="Lindquist E."/>
            <person name="Daum C."/>
            <person name="Ramamoorthy G.K."/>
            <person name="Gryganskyi A."/>
            <person name="Culley D."/>
            <person name="Magnuson J.K."/>
            <person name="James T.Y."/>
            <person name="O'Malley M.A."/>
            <person name="Stajich J.E."/>
            <person name="Spatafora J.W."/>
            <person name="Visel A."/>
            <person name="Grigoriev I.V."/>
        </authorList>
    </citation>
    <scope>NUCLEOTIDE SEQUENCE [LARGE SCALE GENOMIC DNA]</scope>
    <source>
        <strain evidence="2 3">12-1054</strain>
    </source>
</reference>
<dbReference type="InterPro" id="IPR016024">
    <property type="entry name" value="ARM-type_fold"/>
</dbReference>
<proteinExistence type="predicted"/>
<gene>
    <name evidence="2" type="ORF">BCR37DRAFT_352084</name>
</gene>
<protein>
    <submittedName>
        <fullName evidence="2">Kinase-like domain-containing protein</fullName>
    </submittedName>
</protein>
<dbReference type="GO" id="GO:0004672">
    <property type="term" value="F:protein kinase activity"/>
    <property type="evidence" value="ECO:0007669"/>
    <property type="project" value="InterPro"/>
</dbReference>
<keyword evidence="2" id="KW-0808">Transferase</keyword>
<dbReference type="SMART" id="SM00220">
    <property type="entry name" value="S_TKc"/>
    <property type="match status" value="1"/>
</dbReference>
<sequence>MLKAISGLAGTSGIKSQYIIDEQAPTFKAGAWQVQDATRKSTGQVVSVLTFTKSSLSQPLPRASGGGSSLRQATERIVQQLKAEVACLARLRHPALLEVVEPIEETRGSLLFVTERVSGCLGMQVYEDDDASFGSSGRRHRGSESSRLDEVEIQKGLLQLTIGLEFLQSVAGIVHGNLVPDAVFINAKGDWKLGGFSFAVAVKEAATYEPPEQDTRLPKTVQRNLDYAAPEFILDDQIDPLNDMFSLGCLICALVSTKRQSIIQSHQNIHQYRKAIERLSVDALSGVPPYLKQILPQLLTRRPGNRLSANAFQSSPFFDNILMKSIRFLDAFPEKTASERQSFMKGLQGIIPQFPPRVLTKKILPGIMDQFKDVSLLPLILPNVFLIGEGMTPKVFSEAVLPRLKQLFTLSESPGSLSFLLDKVPFLKSKITAYELKEDVMTIVYTALAGDVQYLQEKALKVSVEILQDLDLVTVKTTLFPKVAEVFSHTTMLGTKVTALETFNAMVQHNLDKYTITKKLLPLIKAMKTKEPDVSMAALKLSKSCGTRIDHENIALDILPQLWSMALGPLLSQTQFKQFMSVIKLLSERVEQEQVKKLTDS</sequence>